<feature type="region of interest" description="Disordered" evidence="1">
    <location>
        <begin position="1795"/>
        <end position="1823"/>
    </location>
</feature>
<dbReference type="EMBL" id="JACHJO010000003">
    <property type="protein sequence ID" value="MBB6119152.1"/>
    <property type="molecule type" value="Genomic_DNA"/>
</dbReference>
<feature type="compositionally biased region" description="Pro residues" evidence="1">
    <location>
        <begin position="246"/>
        <end position="272"/>
    </location>
</feature>
<feature type="region of interest" description="Disordered" evidence="1">
    <location>
        <begin position="1991"/>
        <end position="2032"/>
    </location>
</feature>
<feature type="compositionally biased region" description="Basic and acidic residues" evidence="1">
    <location>
        <begin position="1572"/>
        <end position="1581"/>
    </location>
</feature>
<feature type="compositionally biased region" description="Polar residues" evidence="1">
    <location>
        <begin position="1809"/>
        <end position="1820"/>
    </location>
</feature>
<feature type="compositionally biased region" description="Basic and acidic residues" evidence="1">
    <location>
        <begin position="905"/>
        <end position="928"/>
    </location>
</feature>
<feature type="region of interest" description="Disordered" evidence="1">
    <location>
        <begin position="1506"/>
        <end position="1532"/>
    </location>
</feature>
<feature type="region of interest" description="Disordered" evidence="1">
    <location>
        <begin position="242"/>
        <end position="293"/>
    </location>
</feature>
<feature type="compositionally biased region" description="Polar residues" evidence="1">
    <location>
        <begin position="1008"/>
        <end position="1019"/>
    </location>
</feature>
<feature type="region of interest" description="Disordered" evidence="1">
    <location>
        <begin position="466"/>
        <end position="624"/>
    </location>
</feature>
<feature type="compositionally biased region" description="Acidic residues" evidence="1">
    <location>
        <begin position="991"/>
        <end position="1007"/>
    </location>
</feature>
<reference evidence="2 3" key="1">
    <citation type="submission" date="2020-08" db="EMBL/GenBank/DDBJ databases">
        <title>Genomic Encyclopedia of Type Strains, Phase III (KMG-III): the genomes of soil and plant-associated and newly described type strains.</title>
        <authorList>
            <person name="Whitman W."/>
        </authorList>
    </citation>
    <scope>NUCLEOTIDE SEQUENCE [LARGE SCALE GENOMIC DNA]</scope>
    <source>
        <strain evidence="2 3">CECT 8712</strain>
    </source>
</reference>
<feature type="compositionally biased region" description="Polar residues" evidence="1">
    <location>
        <begin position="806"/>
        <end position="827"/>
    </location>
</feature>
<feature type="compositionally biased region" description="Basic and acidic residues" evidence="1">
    <location>
        <begin position="2010"/>
        <end position="2032"/>
    </location>
</feature>
<feature type="region of interest" description="Disordered" evidence="1">
    <location>
        <begin position="1279"/>
        <end position="1353"/>
    </location>
</feature>
<feature type="compositionally biased region" description="Basic and acidic residues" evidence="1">
    <location>
        <begin position="546"/>
        <end position="561"/>
    </location>
</feature>
<feature type="region of interest" description="Disordered" evidence="1">
    <location>
        <begin position="2595"/>
        <end position="2617"/>
    </location>
</feature>
<gene>
    <name evidence="2" type="ORF">FHS13_001087</name>
</gene>
<feature type="region of interest" description="Disordered" evidence="1">
    <location>
        <begin position="2322"/>
        <end position="2348"/>
    </location>
</feature>
<dbReference type="Proteomes" id="UP000536604">
    <property type="component" value="Unassembled WGS sequence"/>
</dbReference>
<proteinExistence type="predicted"/>
<dbReference type="RefSeq" id="WP_184288451.1">
    <property type="nucleotide sequence ID" value="NZ_JACHJO010000003.1"/>
</dbReference>
<feature type="compositionally biased region" description="Pro residues" evidence="1">
    <location>
        <begin position="974"/>
        <end position="986"/>
    </location>
</feature>
<feature type="compositionally biased region" description="Polar residues" evidence="1">
    <location>
        <begin position="779"/>
        <end position="789"/>
    </location>
</feature>
<feature type="compositionally biased region" description="Basic and acidic residues" evidence="1">
    <location>
        <begin position="1289"/>
        <end position="1298"/>
    </location>
</feature>
<feature type="region of interest" description="Disordered" evidence="1">
    <location>
        <begin position="2453"/>
        <end position="2472"/>
    </location>
</feature>
<feature type="compositionally biased region" description="Low complexity" evidence="1">
    <location>
        <begin position="658"/>
        <end position="683"/>
    </location>
</feature>
<evidence type="ECO:0000313" key="3">
    <source>
        <dbReference type="Proteomes" id="UP000536604"/>
    </source>
</evidence>
<feature type="region of interest" description="Disordered" evidence="1">
    <location>
        <begin position="2188"/>
        <end position="2221"/>
    </location>
</feature>
<accession>A0A841IM69</accession>
<feature type="compositionally biased region" description="Basic and acidic residues" evidence="1">
    <location>
        <begin position="2453"/>
        <end position="2470"/>
    </location>
</feature>
<feature type="region of interest" description="Disordered" evidence="1">
    <location>
        <begin position="752"/>
        <end position="930"/>
    </location>
</feature>
<evidence type="ECO:0000313" key="2">
    <source>
        <dbReference type="EMBL" id="MBB6119152.1"/>
    </source>
</evidence>
<feature type="compositionally biased region" description="Basic and acidic residues" evidence="1">
    <location>
        <begin position="569"/>
        <end position="586"/>
    </location>
</feature>
<feature type="compositionally biased region" description="Low complexity" evidence="1">
    <location>
        <begin position="2203"/>
        <end position="2220"/>
    </location>
</feature>
<sequence>MPLDPNMPESARTAIKVLTGIEVPTANPHAMRAAAEIYRTLEDRLLTVLVPLVETVRRRVRTNFDGRTADFYDRSLDQFTKGDNDYIGSAAQTSRTLTTELRKGAANAEYMAMMVIGQFVQLALEIAWAIATAKFTFGASLKLIPVFKAIRSLAIRRILAWFLLTVPSHQILSQIFASLDSIIQRLQIDNGTRDTWDNKLTKGAHTGAVFEGLVSAGLAGGIDLFLSNRISKVFNDHLDNLRTLPDPKPIGPGTPPPPRTADPLPGPLPGPTPRGTVPDTAPPSSLNGDLADLFGRHDNDLLAPFSGGTPGRVPWDNAANATRLRDDLSDLFTRHFADHLGTTSARDLGRDYADTLIRHWNTPDLHGQLKNTLGNRLPPHLRDHLAHTPANIHTHLQKHNSKATTYLQHLGLGMGSGALEGYLGEGLGNAAQGEGWKASVWSATAGAGQAGTQQVTTDSALAGINALTTPPALPDPLTPPTDTEGKNPTADNIGRESSGGGRPGPSGNGPSGDDDSTHGNGPDRSQDGQNTASPGKDQDAPGPHSSQEDTHQPEPAAKDNTDTTQQGPSDDHDWPLADMPDLRTEQRMPAPETLDGSKPLSDHPGPSPFDPLGLLDEKPGFPAFLNLSPKNDFPFSPLPWPGHQNNLTVFMLNELSHTGPDPTPGETDPAPTHNTTQQTTQTTPAPLGSPETGTGHQGSKPEVGTTPPKDSSSHNRPARDSEGRPGHRSSTENSDDGFAEYLALADAYEAALAHTDESADSAGHSQPGITGPEPAPVPEQNTAQDTSASDAPRAPRQEAEQPPVPTSTGQQENTPEAGTTPLESGSNRPVHDSDNSPEHRLSTPDDGLADSTDTSGHDQPGAPDPDPAPVPEQSTTADAQLPAGHSESGSWETYFTDSNADSEQEDRPGEDEFRLGPHYIDHRFDPRFSHIPPRLYRRHLTDDLDTPSLSDGSFTDDDLDTTPHHNPTDNETPPELPPHRSAPPPERNQDPDEQEPNPESDLSDTDSWETYSTSSNPDTGSDPGGPPYRGSVEADRSGTPYDLAYLLTSSLVNSTMIHVEHMASFVDDALDTSGLDPAAAGAVRQDVAAQARRDMTAFFRPGGFRTAALRADGSTWQVRVELRPTDGLFHHAPSEAAQEGSAAPELKLVDEAGEGNPAESSGVHGGNKYVGIGFQVSPLLIGPPRAGALGPRFLFTLTGGTRQRATGQSTSILYDGYSSYEIKGKPEIYVSDVTMSFTMAPEDGPGGGPDDGLPPVNVEAPSANGLILVLPGTVTGKGVEGGFDVTDPFARREQRNGDRAGSTPERGNQEGNGRGGRPGEDPRQPSPHAGNGHPVWVGPLLSGDRSSPSPGKPLADWVRDHLWPPDRHRAWWRSALDAVDPGAEERRQRRLDLFHQQVEEKFGDKALRNNLPKMTNDSAVFAVTDPSGTSRLVALTSVPTSYSPKDHSVPPAKYIKGNRTERESGTSTKHSDILGGTFGGGVSVDAGAPGDRYRARVDAIAVEGGLRGRSTDESTRSSSGSANRMNYGKTPSSAYDVRRTYYVHFDGEPRTYRFHGDSVEILTDEEVRMMKGEAPSDKVPARTDPAGGGGSALAGNRNPAAPAEGTPTAAGGSTGPESGGTAPRPPRPNLAEEHPTTLHGAVPREFTWPDGSQYREVGGQQRTLYQEITHRVLTALADKRPGLVLPDLSRSRADFARRPGRPDGEFFSGSLREHRPFRRDHDIAVFNTHRVMDAISAASLKSGADDMALKGIAVHLIESRRFSPSALFASGREVIRPPFVTVRVTAGFGALRHAGDTRRGTGGEYTGASERTSGSGSQFRKTVRGTTGAYVRKGNALDAAGNPEDGGLASATLQFSSSTGDGRGVGVKTQSEEIVQYPEGSSVWNSDVRISAKLHENDDVGTVPVDTPEHERGIDLFDEPVRALLTLDTPRAVADGGQQGRGTGPAQVTDIRPIPVDQAQEIIEGRTAPEPDHVHKTRDVSGKIRNFLGREATRQPPANGEQAAPGAGGGHRDTGERNRPDTRTVQQRRTDAARDLGATVEHVNTRFTTGDGNPVSTLLEAAYANFSPVPPWEGRDGVRRTPGRFGFARKLRHFLLGSQGGAQFYAHLLSPENLAGNPALHSSSGLRARTEMSGGLLSPHDIRATMATTFDIDSVDRFEQAEGAIVWKGKNTAEVFTKSGRRRDLALRFPGAGRYNPNPLRSSADGTGAPPDAPDSATAPLLQAGPSAGLSLFDRYSSSKVSSKYSETVEFHPKIEMSYSYSASGRVTQAVEFVKNWSIGPTFPRTARYRGWQARVSGLVTGLIHVRDAHREGLVEDRVVENRDGTLTRSSQPGPEEPQGVRLRPGFEDSGKLIRPADPGRALQTLANRLAEQGWELTGESRENILHALTTHTGLNPNSGAPIPVKVRAIDHSVRHLNSPTTAPLSLDATVTLGLETTGTRIKYLGGNTEYRQKQGREDSAKIQEGDERSAVAGAQGGLLAPLPRPGGDQVPDSAPPSRPYVMGLYGDASATGTRGGSDTVKDTGKRSVGLTMETPYARVSMDTSLRIDLHISEKQGAANTVLSELPGTRRDFTATEESGRVEGLYPAPYLDFGRGGHAPDARTGTPGATAPENPATAVHHSSADTLRAWTEANDPHGRGDVGGAVLLPVGVENRGQDIRDTVNVVVAESLGWTPPAGSVTDGRHTPGAVDSARRHVAEKLALNSRNNTLEQSLSPLALKALFLDANAPEGIEMLDLGRTTWALRAVPDPGSARILDFNPNIRLTDSSESGRTFSPARDASTTTAMGMSERPSGRSDTEAVTGVHHGAAGHQSSSVSGGDTARGSKPKEPPHSDRVRTGPAYLVEMDTRWVATASSRERGPWYRRTARYVGEKAAEAGRWSADRFRAALGAGAAPAPAPPPSTWRTREARARTTVWISRGDAERLGVLTPDRAAAVDRLTADFAVLQKNLKDTEKKYLKARFALDPAADRWAASGDGAARDRYKELEDTYLAALDAFQQAIDAWVEGLGTLREGLAALPPAPERSRPPTVSGGAPPDTVQEEAADAGEPPAGAGLPDLAERFNSELNLVPARNRRTPATG</sequence>
<feature type="compositionally biased region" description="Polar residues" evidence="1">
    <location>
        <begin position="887"/>
        <end position="901"/>
    </location>
</feature>
<feature type="compositionally biased region" description="Gly residues" evidence="1">
    <location>
        <begin position="497"/>
        <end position="510"/>
    </location>
</feature>
<evidence type="ECO:0000256" key="1">
    <source>
        <dbReference type="SAM" id="MobiDB-lite"/>
    </source>
</evidence>
<feature type="region of interest" description="Disordered" evidence="1">
    <location>
        <begin position="942"/>
        <end position="1036"/>
    </location>
</feature>
<feature type="region of interest" description="Disordered" evidence="1">
    <location>
        <begin position="651"/>
        <end position="738"/>
    </location>
</feature>
<feature type="region of interest" description="Disordered" evidence="1">
    <location>
        <begin position="3018"/>
        <end position="3057"/>
    </location>
</feature>
<organism evidence="2 3">
    <name type="scientific">Nocardiopsis algeriensis</name>
    <dbReference type="NCBI Taxonomy" id="1478215"/>
    <lineage>
        <taxon>Bacteria</taxon>
        <taxon>Bacillati</taxon>
        <taxon>Actinomycetota</taxon>
        <taxon>Actinomycetes</taxon>
        <taxon>Streptosporangiales</taxon>
        <taxon>Nocardiopsidaceae</taxon>
        <taxon>Nocardiopsis</taxon>
    </lineage>
</organism>
<name>A0A841IM69_9ACTN</name>
<feature type="region of interest" description="Disordered" evidence="1">
    <location>
        <begin position="2765"/>
        <end position="2841"/>
    </location>
</feature>
<feature type="compositionally biased region" description="Low complexity" evidence="1">
    <location>
        <begin position="1599"/>
        <end position="1611"/>
    </location>
</feature>
<feature type="compositionally biased region" description="Basic and acidic residues" evidence="1">
    <location>
        <begin position="829"/>
        <end position="843"/>
    </location>
</feature>
<feature type="compositionally biased region" description="Basic and acidic residues" evidence="1">
    <location>
        <begin position="2826"/>
        <end position="2837"/>
    </location>
</feature>
<keyword evidence="3" id="KW-1185">Reference proteome</keyword>
<protein>
    <submittedName>
        <fullName evidence="2">Uncharacterized protein</fullName>
    </submittedName>
</protein>
<feature type="compositionally biased region" description="Low complexity" evidence="1">
    <location>
        <begin position="3046"/>
        <end position="3057"/>
    </location>
</feature>
<feature type="compositionally biased region" description="Basic and acidic residues" evidence="1">
    <location>
        <begin position="711"/>
        <end position="725"/>
    </location>
</feature>
<comment type="caution">
    <text evidence="2">The sequence shown here is derived from an EMBL/GenBank/DDBJ whole genome shotgun (WGS) entry which is preliminary data.</text>
</comment>
<feature type="region of interest" description="Disordered" evidence="1">
    <location>
        <begin position="1572"/>
        <end position="1634"/>
    </location>
</feature>